<evidence type="ECO:0000256" key="1">
    <source>
        <dbReference type="ARBA" id="ARBA00006484"/>
    </source>
</evidence>
<organism evidence="4 5">
    <name type="scientific">Streptomyces doudnae</name>
    <dbReference type="NCBI Taxonomy" id="3075536"/>
    <lineage>
        <taxon>Bacteria</taxon>
        <taxon>Bacillati</taxon>
        <taxon>Actinomycetota</taxon>
        <taxon>Actinomycetes</taxon>
        <taxon>Kitasatosporales</taxon>
        <taxon>Streptomycetaceae</taxon>
        <taxon>Streptomyces</taxon>
    </lineage>
</organism>
<dbReference type="Proteomes" id="UP001183535">
    <property type="component" value="Unassembled WGS sequence"/>
</dbReference>
<reference evidence="5" key="1">
    <citation type="submission" date="2023-07" db="EMBL/GenBank/DDBJ databases">
        <title>30 novel species of actinomycetes from the DSMZ collection.</title>
        <authorList>
            <person name="Nouioui I."/>
        </authorList>
    </citation>
    <scope>NUCLEOTIDE SEQUENCE [LARGE SCALE GENOMIC DNA]</scope>
    <source>
        <strain evidence="5">DSM 41981</strain>
    </source>
</reference>
<evidence type="ECO:0000313" key="4">
    <source>
        <dbReference type="EMBL" id="MDT0435031.1"/>
    </source>
</evidence>
<proteinExistence type="inferred from homology"/>
<dbReference type="RefSeq" id="WP_093834340.1">
    <property type="nucleotide sequence ID" value="NZ_JAVRES010000003.1"/>
</dbReference>
<dbReference type="NCBIfam" id="NF006119">
    <property type="entry name" value="PRK08264.1-5"/>
    <property type="match status" value="1"/>
</dbReference>
<evidence type="ECO:0000313" key="5">
    <source>
        <dbReference type="Proteomes" id="UP001183535"/>
    </source>
</evidence>
<accession>A0ABD5EK39</accession>
<sequence>MSATSLTGRTVFVTGANGGLGQEFVAGALARGASKVYAATRTPRTWESPLVQSVHLDLTSSETIAAAATRAGDVDLLINNAAIAPEGDTITGSIEDVRRVFETNFFGTLQVANAFAPTLASHGGGTMLNVISSAAWVSVPTAYGATKAAMWSASNGLRLALQAQGTQVTSLLVGMVDTPMSARWDVPKVSAESVVEQAYDGIADGALEILADDETRVLKARLNTPAEEFYPWIHGLLGDFAA</sequence>
<gene>
    <name evidence="4" type="ORF">RM877_10095</name>
</gene>
<dbReference type="AlphaFoldDB" id="A0ABD5EK39"/>
<dbReference type="PANTHER" id="PTHR44169:SF6">
    <property type="entry name" value="NADPH-DEPENDENT 1-ACYLDIHYDROXYACETONE PHOSPHATE REDUCTASE"/>
    <property type="match status" value="1"/>
</dbReference>
<name>A0ABD5EK39_9ACTN</name>
<keyword evidence="2" id="KW-0560">Oxidoreductase</keyword>
<comment type="similarity">
    <text evidence="1 3">Belongs to the short-chain dehydrogenases/reductases (SDR) family.</text>
</comment>
<keyword evidence="5" id="KW-1185">Reference proteome</keyword>
<protein>
    <submittedName>
        <fullName evidence="4">SDR family oxidoreductase</fullName>
    </submittedName>
</protein>
<dbReference type="SUPFAM" id="SSF51735">
    <property type="entry name" value="NAD(P)-binding Rossmann-fold domains"/>
    <property type="match status" value="1"/>
</dbReference>
<evidence type="ECO:0000256" key="3">
    <source>
        <dbReference type="RuleBase" id="RU000363"/>
    </source>
</evidence>
<evidence type="ECO:0000256" key="2">
    <source>
        <dbReference type="ARBA" id="ARBA00023002"/>
    </source>
</evidence>
<dbReference type="InterPro" id="IPR036291">
    <property type="entry name" value="NAD(P)-bd_dom_sf"/>
</dbReference>
<dbReference type="InterPro" id="IPR002347">
    <property type="entry name" value="SDR_fam"/>
</dbReference>
<dbReference type="GO" id="GO:0016491">
    <property type="term" value="F:oxidoreductase activity"/>
    <property type="evidence" value="ECO:0007669"/>
    <property type="project" value="UniProtKB-KW"/>
</dbReference>
<dbReference type="PRINTS" id="PR00080">
    <property type="entry name" value="SDRFAMILY"/>
</dbReference>
<dbReference type="Gene3D" id="3.40.50.720">
    <property type="entry name" value="NAD(P)-binding Rossmann-like Domain"/>
    <property type="match status" value="1"/>
</dbReference>
<dbReference type="EMBL" id="JAVRES010000003">
    <property type="protein sequence ID" value="MDT0435031.1"/>
    <property type="molecule type" value="Genomic_DNA"/>
</dbReference>
<dbReference type="PANTHER" id="PTHR44169">
    <property type="entry name" value="NADPH-DEPENDENT 1-ACYLDIHYDROXYACETONE PHOSPHATE REDUCTASE"/>
    <property type="match status" value="1"/>
</dbReference>
<dbReference type="Pfam" id="PF00106">
    <property type="entry name" value="adh_short"/>
    <property type="match status" value="1"/>
</dbReference>
<comment type="caution">
    <text evidence="4">The sequence shown here is derived from an EMBL/GenBank/DDBJ whole genome shotgun (WGS) entry which is preliminary data.</text>
</comment>
<dbReference type="PRINTS" id="PR00081">
    <property type="entry name" value="GDHRDH"/>
</dbReference>